<dbReference type="EMBL" id="MN740328">
    <property type="protein sequence ID" value="QHU00671.1"/>
    <property type="molecule type" value="Genomic_DNA"/>
</dbReference>
<proteinExistence type="predicted"/>
<accession>A0A6C0J7F0</accession>
<sequence length="94" mass="10753">MQVCYVIIGYNIQSPQGSTGPLDTNNIFTKYVDVSIPGNVEIFGVTYDIHTAREIVKNKKQQLNTKYIMIYNADLIPKKTTDISYPHSIPKWMQ</sequence>
<name>A0A6C0J7F0_9ZZZZ</name>
<dbReference type="AlphaFoldDB" id="A0A6C0J7F0"/>
<protein>
    <submittedName>
        <fullName evidence="1">Uncharacterized protein</fullName>
    </submittedName>
</protein>
<organism evidence="1">
    <name type="scientific">viral metagenome</name>
    <dbReference type="NCBI Taxonomy" id="1070528"/>
    <lineage>
        <taxon>unclassified sequences</taxon>
        <taxon>metagenomes</taxon>
        <taxon>organismal metagenomes</taxon>
    </lineage>
</organism>
<reference evidence="1" key="1">
    <citation type="journal article" date="2020" name="Nature">
        <title>Giant virus diversity and host interactions through global metagenomics.</title>
        <authorList>
            <person name="Schulz F."/>
            <person name="Roux S."/>
            <person name="Paez-Espino D."/>
            <person name="Jungbluth S."/>
            <person name="Walsh D.A."/>
            <person name="Denef V.J."/>
            <person name="McMahon K.D."/>
            <person name="Konstantinidis K.T."/>
            <person name="Eloe-Fadrosh E.A."/>
            <person name="Kyrpides N.C."/>
            <person name="Woyke T."/>
        </authorList>
    </citation>
    <scope>NUCLEOTIDE SEQUENCE</scope>
    <source>
        <strain evidence="1">GVMAG-M-3300025860-20</strain>
    </source>
</reference>
<evidence type="ECO:0000313" key="1">
    <source>
        <dbReference type="EMBL" id="QHU00671.1"/>
    </source>
</evidence>